<feature type="compositionally biased region" description="Acidic residues" evidence="1">
    <location>
        <begin position="774"/>
        <end position="786"/>
    </location>
</feature>
<keyword evidence="3" id="KW-1185">Reference proteome</keyword>
<dbReference type="EMBL" id="KQ085919">
    <property type="protein sequence ID" value="KLO16179.1"/>
    <property type="molecule type" value="Genomic_DNA"/>
</dbReference>
<feature type="compositionally biased region" description="Polar residues" evidence="1">
    <location>
        <begin position="1228"/>
        <end position="1239"/>
    </location>
</feature>
<feature type="compositionally biased region" description="Pro residues" evidence="1">
    <location>
        <begin position="1053"/>
        <end position="1077"/>
    </location>
</feature>
<sequence>MATMDAVDVGVGRGNGVGVAASGDSVRTGTTQPRRHEHLLRQQEHARQLQQLRARQRQLSRRRFFAVVNTSEWDDPMEDDEDDEDDEGASPGASSSHGDSSPCASNLAEPPSNATITRPPIISKSFPPPRPSVDGDVRIATADYNDNFMNRDTTADVPIKSSYPSDDFAKPIVPPFPPLTNSSSSPSSSDSEDLPSNLRSRFSVSTIATATPVTSPTNNRNSVRKSGLSFRLASLSGRASRALRRGTVTGTAPPMVDAEKAATAVKRRSAKARKDGRNSFFALAHTFSARDSRRQHPPTPSPIPVLPPLPSATSFTFSSISGISGPSGQRSPNYPIIPGEIPSVAPSLPPVDRFARLDGDDDTIGYAYAHHYTASFEERQMQKQGMPLRSRSKNSQHNARSSQDSNASKVSKPSQAPTPALLPGSISGRASLSGGESCLTTPDISHSLPLKPHHLVHRQSTAQTRTRTGPGMGAGLSGQHLSGSLEKSSPSPRMGILKASGPAPVSSLKSPTEVGNAVEGMYTPVSGPSSALGLDLGLDNDAYVDVESSKIVEKKMSVQSFNSLGTDYRIRPSDLGLLDDSGSEFEYEDYEAAPSTRPHSVVSTRRRRRRTNMSETPTFRPSLLVSPSSPISPKRQRSRKGRKTHTPSPSLSHRLSSFYGLSVPPPLPGASSVRSSALTLASSAALTYGARSVNGSVVDPVSALLSPPDTPWQSGVAKRDRASRASIQTFGSSVLTYGSRASYLLGAAPQCVEEIVYLDDAAGSKVNAGKTDGPDEEESQEIEMDMSPDRSSVPPRPDNPLPWAPRPSSIINSRRRANTYACHTARDSTSSAGSASRPLPPIPTGILTATKPRLARTPRPLPNPPIGGAALSLPDPPHSAGLLSPPDTASSSSSRGFRRAATSAGFATSSPWSTVASKVVSSATPTTASSFSSSSPKTQTRPISRAASIATIRSSFGTGTLGGGTGAMAVPCVEELIGLLDEADRKSRSRPSSRAGSDGGRETERHQEVLREVREQIRRSRKSGGEERVGSPLGSTRNSPALKPSALSNGSPAPSPPVRPARLPPPSHMLTPPPTTPPMSIEKPEALQVPTNATIEQLRASMLLSPAMTEYDDGSSSVGGTLISGTLINGFPLPPGLAHISLTPPAPLVPDSVKAESRTNSITPPPLTITKSRSNSLTSSVLLNKLEETSSEGSCGGASKESGSENDHGETKRDALSVAPIPPYPTLPMNSAALQSSPPNLRKKRHPRAPIDVNTANSLGLREKALLSSASRLTFDRADGGDATATKSEIEFDKSVIVFPPSPTITQDPPQYQEAVAAPAVAVEVDDTPGSPFVAPLRLSKVMSTRSTSSVLGPPALISAGPSNSEVPERLRASSMSTTNISVPKNSHTRSDSCSSTLTSRSLLVTPTTFEAPKVAPLRLSRVSRTASMLRNATTANEEESVNATVETPAPSEPTPVISERAPFTHPPPPLPLYPISVPPPPPLPPTDSSLFARQDDATGNNDAVIEPSIATVIASMTSSGNRETIWSSRDTYANNANITLGDDTGYDDVGCSSMNTLASSINTEHQHTILGFGFEVPGDLPVQQQVAEKKKSFGARSRSGRNSMGAKSVGRVRKSLGMTNPPDEELLRSLPDPSTFPIPYPITGATPPSSYGRSRTPGSAGSNVLTFNRPQPLPKLKLITDFTKPTVAPSNPSIPLQTSSKTIQPSSAVSTMSNFNFSSALRPGHARRGSSANSVRSVSSSIAVGPGKRRMNRQTLTDPRSPMPSAQVAAATLVARVKQKREAIAKKKRAAAKQAAPPSAFSNAVKRGQKKGPMDWQYTNGEISAPSPTFDAALKGKARLGGSGFFGSTVRAYPDPVNRPAPRPQRPFVKIPTNPMFNTLNNNQSKGIPVSKYYFRNNTVLRV</sequence>
<accession>A0A0H2RWG4</accession>
<feature type="compositionally biased region" description="Low complexity" evidence="1">
    <location>
        <begin position="1730"/>
        <end position="1745"/>
    </location>
</feature>
<dbReference type="Proteomes" id="UP000053477">
    <property type="component" value="Unassembled WGS sequence"/>
</dbReference>
<feature type="region of interest" description="Disordered" evidence="1">
    <location>
        <begin position="289"/>
        <end position="308"/>
    </location>
</feature>
<name>A0A0H2RWG4_9AGAM</name>
<feature type="compositionally biased region" description="Basic and acidic residues" evidence="1">
    <location>
        <begin position="999"/>
        <end position="1029"/>
    </location>
</feature>
<feature type="region of interest" description="Disordered" evidence="1">
    <location>
        <begin position="764"/>
        <end position="896"/>
    </location>
</feature>
<feature type="region of interest" description="Disordered" evidence="1">
    <location>
        <begin position="1642"/>
        <end position="1670"/>
    </location>
</feature>
<feature type="region of interest" description="Disordered" evidence="1">
    <location>
        <begin position="320"/>
        <end position="347"/>
    </location>
</feature>
<gene>
    <name evidence="2" type="ORF">SCHPADRAFT_995283</name>
</gene>
<feature type="region of interest" description="Disordered" evidence="1">
    <location>
        <begin position="1723"/>
        <end position="1766"/>
    </location>
</feature>
<feature type="compositionally biased region" description="Basic and acidic residues" evidence="1">
    <location>
        <begin position="1202"/>
        <end position="1215"/>
    </location>
</feature>
<feature type="compositionally biased region" description="Polar residues" evidence="1">
    <location>
        <begin position="1647"/>
        <end position="1670"/>
    </location>
</feature>
<evidence type="ECO:0000313" key="2">
    <source>
        <dbReference type="EMBL" id="KLO16179.1"/>
    </source>
</evidence>
<evidence type="ECO:0000313" key="3">
    <source>
        <dbReference type="Proteomes" id="UP000053477"/>
    </source>
</evidence>
<feature type="region of interest" description="Disordered" evidence="1">
    <location>
        <begin position="1348"/>
        <end position="1398"/>
    </location>
</feature>
<dbReference type="InParanoid" id="A0A0H2RWG4"/>
<feature type="compositionally biased region" description="Polar residues" evidence="1">
    <location>
        <begin position="1432"/>
        <end position="1446"/>
    </location>
</feature>
<feature type="compositionally biased region" description="Polar residues" evidence="1">
    <location>
        <begin position="646"/>
        <end position="655"/>
    </location>
</feature>
<feature type="region of interest" description="Disordered" evidence="1">
    <location>
        <begin position="1432"/>
        <end position="1487"/>
    </location>
</feature>
<protein>
    <submittedName>
        <fullName evidence="2">Uncharacterized protein</fullName>
    </submittedName>
</protein>
<feature type="compositionally biased region" description="Polar residues" evidence="1">
    <location>
        <begin position="393"/>
        <end position="417"/>
    </location>
</feature>
<feature type="compositionally biased region" description="Low complexity" evidence="1">
    <location>
        <begin position="89"/>
        <end position="105"/>
    </location>
</feature>
<feature type="region of interest" description="Disordered" evidence="1">
    <location>
        <begin position="456"/>
        <end position="493"/>
    </location>
</feature>
<feature type="compositionally biased region" description="Low complexity" evidence="1">
    <location>
        <begin position="621"/>
        <end position="633"/>
    </location>
</feature>
<feature type="region of interest" description="Disordered" evidence="1">
    <location>
        <begin position="983"/>
        <end position="1077"/>
    </location>
</feature>
<feature type="region of interest" description="Disordered" evidence="1">
    <location>
        <begin position="924"/>
        <end position="946"/>
    </location>
</feature>
<feature type="compositionally biased region" description="Basic residues" evidence="1">
    <location>
        <begin position="54"/>
        <end position="64"/>
    </location>
</feature>
<feature type="compositionally biased region" description="Polar residues" evidence="1">
    <location>
        <begin position="479"/>
        <end position="491"/>
    </location>
</feature>
<reference evidence="2 3" key="1">
    <citation type="submission" date="2015-04" db="EMBL/GenBank/DDBJ databases">
        <title>Complete genome sequence of Schizopora paradoxa KUC8140, a cosmopolitan wood degrader in East Asia.</title>
        <authorList>
            <consortium name="DOE Joint Genome Institute"/>
            <person name="Min B."/>
            <person name="Park H."/>
            <person name="Jang Y."/>
            <person name="Kim J.-J."/>
            <person name="Kim K.H."/>
            <person name="Pangilinan J."/>
            <person name="Lipzen A."/>
            <person name="Riley R."/>
            <person name="Grigoriev I.V."/>
            <person name="Spatafora J.W."/>
            <person name="Choi I.-G."/>
        </authorList>
    </citation>
    <scope>NUCLEOTIDE SEQUENCE [LARGE SCALE GENOMIC DNA]</scope>
    <source>
        <strain evidence="2 3">KUC8140</strain>
    </source>
</reference>
<feature type="region of interest" description="Disordered" evidence="1">
    <location>
        <begin position="1151"/>
        <end position="1175"/>
    </location>
</feature>
<feature type="region of interest" description="Disordered" evidence="1">
    <location>
        <begin position="377"/>
        <end position="438"/>
    </location>
</feature>
<dbReference type="OrthoDB" id="3270790at2759"/>
<feature type="compositionally biased region" description="Low complexity" evidence="1">
    <location>
        <begin position="179"/>
        <end position="197"/>
    </location>
</feature>
<evidence type="ECO:0000256" key="1">
    <source>
        <dbReference type="SAM" id="MobiDB-lite"/>
    </source>
</evidence>
<feature type="compositionally biased region" description="Acidic residues" evidence="1">
    <location>
        <begin position="72"/>
        <end position="88"/>
    </location>
</feature>
<feature type="compositionally biased region" description="Pro residues" evidence="1">
    <location>
        <begin position="1465"/>
        <end position="1486"/>
    </location>
</feature>
<feature type="region of interest" description="Disordered" evidence="1">
    <location>
        <begin position="588"/>
        <end position="657"/>
    </location>
</feature>
<feature type="compositionally biased region" description="Pro residues" evidence="1">
    <location>
        <begin position="297"/>
        <end position="308"/>
    </location>
</feature>
<proteinExistence type="predicted"/>
<feature type="compositionally biased region" description="Polar residues" evidence="1">
    <location>
        <begin position="458"/>
        <end position="467"/>
    </location>
</feature>
<feature type="compositionally biased region" description="Basic residues" evidence="1">
    <location>
        <begin position="634"/>
        <end position="645"/>
    </location>
</feature>
<feature type="region of interest" description="Disordered" evidence="1">
    <location>
        <begin position="1790"/>
        <end position="1812"/>
    </location>
</feature>
<feature type="compositionally biased region" description="Pro residues" evidence="1">
    <location>
        <begin position="794"/>
        <end position="805"/>
    </location>
</feature>
<feature type="region of interest" description="Disordered" evidence="1">
    <location>
        <begin position="17"/>
        <end position="199"/>
    </location>
</feature>
<organism evidence="2 3">
    <name type="scientific">Schizopora paradoxa</name>
    <dbReference type="NCBI Taxonomy" id="27342"/>
    <lineage>
        <taxon>Eukaryota</taxon>
        <taxon>Fungi</taxon>
        <taxon>Dikarya</taxon>
        <taxon>Basidiomycota</taxon>
        <taxon>Agaricomycotina</taxon>
        <taxon>Agaricomycetes</taxon>
        <taxon>Hymenochaetales</taxon>
        <taxon>Schizoporaceae</taxon>
        <taxon>Schizopora</taxon>
    </lineage>
</organism>
<feature type="region of interest" description="Disordered" evidence="1">
    <location>
        <begin position="1188"/>
        <end position="1246"/>
    </location>
</feature>
<feature type="compositionally biased region" description="Polar residues" evidence="1">
    <location>
        <begin position="1374"/>
        <end position="1386"/>
    </location>
</feature>